<organism evidence="2">
    <name type="scientific">Arundo donax</name>
    <name type="common">Giant reed</name>
    <name type="synonym">Donax arundinaceus</name>
    <dbReference type="NCBI Taxonomy" id="35708"/>
    <lineage>
        <taxon>Eukaryota</taxon>
        <taxon>Viridiplantae</taxon>
        <taxon>Streptophyta</taxon>
        <taxon>Embryophyta</taxon>
        <taxon>Tracheophyta</taxon>
        <taxon>Spermatophyta</taxon>
        <taxon>Magnoliopsida</taxon>
        <taxon>Liliopsida</taxon>
        <taxon>Poales</taxon>
        <taxon>Poaceae</taxon>
        <taxon>PACMAD clade</taxon>
        <taxon>Arundinoideae</taxon>
        <taxon>Arundineae</taxon>
        <taxon>Arundo</taxon>
    </lineage>
</organism>
<evidence type="ECO:0000313" key="2">
    <source>
        <dbReference type="EMBL" id="JAD46523.1"/>
    </source>
</evidence>
<dbReference type="AlphaFoldDB" id="A0A0A9A996"/>
<evidence type="ECO:0000256" key="1">
    <source>
        <dbReference type="SAM" id="MobiDB-lite"/>
    </source>
</evidence>
<reference evidence="2" key="1">
    <citation type="submission" date="2014-09" db="EMBL/GenBank/DDBJ databases">
        <authorList>
            <person name="Magalhaes I.L.F."/>
            <person name="Oliveira U."/>
            <person name="Santos F.R."/>
            <person name="Vidigal T.H.D.A."/>
            <person name="Brescovit A.D."/>
            <person name="Santos A.J."/>
        </authorList>
    </citation>
    <scope>NUCLEOTIDE SEQUENCE</scope>
    <source>
        <tissue evidence="2">Shoot tissue taken approximately 20 cm above the soil surface</tissue>
    </source>
</reference>
<feature type="region of interest" description="Disordered" evidence="1">
    <location>
        <begin position="36"/>
        <end position="74"/>
    </location>
</feature>
<feature type="compositionally biased region" description="Basic and acidic residues" evidence="1">
    <location>
        <begin position="49"/>
        <end position="65"/>
    </location>
</feature>
<sequence length="74" mass="8517">MRGRSMELAKERRKAGRSMKISTTMGRYNRALRLRHRPRLAGKSMSPAADRKGSHALPREVERRGWRASRGTNL</sequence>
<protein>
    <submittedName>
        <fullName evidence="2">Uncharacterized protein</fullName>
    </submittedName>
</protein>
<proteinExistence type="predicted"/>
<name>A0A0A9A996_ARUDO</name>
<reference evidence="2" key="2">
    <citation type="journal article" date="2015" name="Data Brief">
        <title>Shoot transcriptome of the giant reed, Arundo donax.</title>
        <authorList>
            <person name="Barrero R.A."/>
            <person name="Guerrero F.D."/>
            <person name="Moolhuijzen P."/>
            <person name="Goolsby J.A."/>
            <person name="Tidwell J."/>
            <person name="Bellgard S.E."/>
            <person name="Bellgard M.I."/>
        </authorList>
    </citation>
    <scope>NUCLEOTIDE SEQUENCE</scope>
    <source>
        <tissue evidence="2">Shoot tissue taken approximately 20 cm above the soil surface</tissue>
    </source>
</reference>
<accession>A0A0A9A996</accession>
<dbReference type="EMBL" id="GBRH01251372">
    <property type="protein sequence ID" value="JAD46523.1"/>
    <property type="molecule type" value="Transcribed_RNA"/>
</dbReference>